<feature type="region of interest" description="Disordered" evidence="1">
    <location>
        <begin position="44"/>
        <end position="69"/>
    </location>
</feature>
<keyword evidence="2" id="KW-0472">Membrane</keyword>
<feature type="compositionally biased region" description="Basic residues" evidence="1">
    <location>
        <begin position="44"/>
        <end position="66"/>
    </location>
</feature>
<evidence type="ECO:0000313" key="4">
    <source>
        <dbReference type="Proteomes" id="UP001215598"/>
    </source>
</evidence>
<keyword evidence="2" id="KW-1133">Transmembrane helix</keyword>
<proteinExistence type="predicted"/>
<gene>
    <name evidence="3" type="ORF">B0H16DRAFT_1464117</name>
</gene>
<protein>
    <submittedName>
        <fullName evidence="3">Uncharacterized protein</fullName>
    </submittedName>
</protein>
<feature type="transmembrane region" description="Helical" evidence="2">
    <location>
        <begin position="20"/>
        <end position="43"/>
    </location>
</feature>
<keyword evidence="4" id="KW-1185">Reference proteome</keyword>
<sequence length="102" mass="10818">MYLQAKGNKKGSKKGRKKGAPSGGFTVALFLALFALVPLLYLGKKKPGGKRKKWEKGRKKGVKKGGKGATVNDPIVQLWVASMQSSADPYFALPVGPGLDSS</sequence>
<accession>A0AAD7IFZ6</accession>
<feature type="compositionally biased region" description="Basic residues" evidence="1">
    <location>
        <begin position="7"/>
        <end position="19"/>
    </location>
</feature>
<evidence type="ECO:0000313" key="3">
    <source>
        <dbReference type="EMBL" id="KAJ7742245.1"/>
    </source>
</evidence>
<dbReference type="AlphaFoldDB" id="A0AAD7IFZ6"/>
<name>A0AAD7IFZ6_9AGAR</name>
<comment type="caution">
    <text evidence="3">The sequence shown here is derived from an EMBL/GenBank/DDBJ whole genome shotgun (WGS) entry which is preliminary data.</text>
</comment>
<evidence type="ECO:0000256" key="2">
    <source>
        <dbReference type="SAM" id="Phobius"/>
    </source>
</evidence>
<organism evidence="3 4">
    <name type="scientific">Mycena metata</name>
    <dbReference type="NCBI Taxonomy" id="1033252"/>
    <lineage>
        <taxon>Eukaryota</taxon>
        <taxon>Fungi</taxon>
        <taxon>Dikarya</taxon>
        <taxon>Basidiomycota</taxon>
        <taxon>Agaricomycotina</taxon>
        <taxon>Agaricomycetes</taxon>
        <taxon>Agaricomycetidae</taxon>
        <taxon>Agaricales</taxon>
        <taxon>Marasmiineae</taxon>
        <taxon>Mycenaceae</taxon>
        <taxon>Mycena</taxon>
    </lineage>
</organism>
<keyword evidence="2" id="KW-0812">Transmembrane</keyword>
<feature type="region of interest" description="Disordered" evidence="1">
    <location>
        <begin position="1"/>
        <end position="22"/>
    </location>
</feature>
<evidence type="ECO:0000256" key="1">
    <source>
        <dbReference type="SAM" id="MobiDB-lite"/>
    </source>
</evidence>
<dbReference type="EMBL" id="JARKIB010000095">
    <property type="protein sequence ID" value="KAJ7742245.1"/>
    <property type="molecule type" value="Genomic_DNA"/>
</dbReference>
<dbReference type="Proteomes" id="UP001215598">
    <property type="component" value="Unassembled WGS sequence"/>
</dbReference>
<reference evidence="3" key="1">
    <citation type="submission" date="2023-03" db="EMBL/GenBank/DDBJ databases">
        <title>Massive genome expansion in bonnet fungi (Mycena s.s.) driven by repeated elements and novel gene families across ecological guilds.</title>
        <authorList>
            <consortium name="Lawrence Berkeley National Laboratory"/>
            <person name="Harder C.B."/>
            <person name="Miyauchi S."/>
            <person name="Viragh M."/>
            <person name="Kuo A."/>
            <person name="Thoen E."/>
            <person name="Andreopoulos B."/>
            <person name="Lu D."/>
            <person name="Skrede I."/>
            <person name="Drula E."/>
            <person name="Henrissat B."/>
            <person name="Morin E."/>
            <person name="Kohler A."/>
            <person name="Barry K."/>
            <person name="LaButti K."/>
            <person name="Morin E."/>
            <person name="Salamov A."/>
            <person name="Lipzen A."/>
            <person name="Mereny Z."/>
            <person name="Hegedus B."/>
            <person name="Baldrian P."/>
            <person name="Stursova M."/>
            <person name="Weitz H."/>
            <person name="Taylor A."/>
            <person name="Grigoriev I.V."/>
            <person name="Nagy L.G."/>
            <person name="Martin F."/>
            <person name="Kauserud H."/>
        </authorList>
    </citation>
    <scope>NUCLEOTIDE SEQUENCE</scope>
    <source>
        <strain evidence="3">CBHHK182m</strain>
    </source>
</reference>